<dbReference type="Proteomes" id="UP000256941">
    <property type="component" value="Unassembled WGS sequence"/>
</dbReference>
<sequence>MFLYIRIALYAFFGWLAGAGVGSIDPTGQVFSIEIDRLAEWLVSGLGIAGTFAASRVAKRMGGKT</sequence>
<keyword evidence="1" id="KW-0472">Membrane</keyword>
<organism evidence="2 3">
    <name type="scientific">Paracoccus versutus</name>
    <name type="common">Thiobacillus versutus</name>
    <dbReference type="NCBI Taxonomy" id="34007"/>
    <lineage>
        <taxon>Bacteria</taxon>
        <taxon>Pseudomonadati</taxon>
        <taxon>Pseudomonadota</taxon>
        <taxon>Alphaproteobacteria</taxon>
        <taxon>Rhodobacterales</taxon>
        <taxon>Paracoccaceae</taxon>
        <taxon>Paracoccus</taxon>
    </lineage>
</organism>
<feature type="transmembrane region" description="Helical" evidence="1">
    <location>
        <begin position="38"/>
        <end position="58"/>
    </location>
</feature>
<comment type="caution">
    <text evidence="2">The sequence shown here is derived from an EMBL/GenBank/DDBJ whole genome shotgun (WGS) entry which is preliminary data.</text>
</comment>
<dbReference type="RefSeq" id="WP_116222333.1">
    <property type="nucleotide sequence ID" value="NZ_CP038197.1"/>
</dbReference>
<keyword evidence="1" id="KW-0812">Transmembrane</keyword>
<proteinExistence type="predicted"/>
<name>A0A3D9XIU8_PARVE</name>
<evidence type="ECO:0000313" key="3">
    <source>
        <dbReference type="Proteomes" id="UP000256941"/>
    </source>
</evidence>
<reference evidence="2 3" key="1">
    <citation type="submission" date="2018-08" db="EMBL/GenBank/DDBJ databases">
        <title>Genomic Encyclopedia of Archaeal and Bacterial Type Strains, Phase II (KMG-II): from individual species to whole genera.</title>
        <authorList>
            <person name="Goeker M."/>
        </authorList>
    </citation>
    <scope>NUCLEOTIDE SEQUENCE [LARGE SCALE GENOMIC DNA]</scope>
    <source>
        <strain evidence="2 3">DSM 17099</strain>
    </source>
</reference>
<evidence type="ECO:0000256" key="1">
    <source>
        <dbReference type="SAM" id="Phobius"/>
    </source>
</evidence>
<protein>
    <submittedName>
        <fullName evidence="2">Uncharacterized protein</fullName>
    </submittedName>
</protein>
<dbReference type="EMBL" id="QTUJ01000002">
    <property type="protein sequence ID" value="REF70416.1"/>
    <property type="molecule type" value="Genomic_DNA"/>
</dbReference>
<keyword evidence="1" id="KW-1133">Transmembrane helix</keyword>
<gene>
    <name evidence="2" type="ORF">BDD41_3148</name>
</gene>
<accession>A0A3D9XIU8</accession>
<dbReference type="AlphaFoldDB" id="A0A3D9XIU8"/>
<evidence type="ECO:0000313" key="2">
    <source>
        <dbReference type="EMBL" id="REF70416.1"/>
    </source>
</evidence>